<proteinExistence type="inferred from homology"/>
<evidence type="ECO:0000256" key="3">
    <source>
        <dbReference type="ARBA" id="ARBA00022827"/>
    </source>
</evidence>
<evidence type="ECO:0000256" key="4">
    <source>
        <dbReference type="ARBA" id="ARBA00023002"/>
    </source>
</evidence>
<dbReference type="EMBL" id="RIBY02001849">
    <property type="protein sequence ID" value="KAH9827862.1"/>
    <property type="molecule type" value="Genomic_DNA"/>
</dbReference>
<comment type="similarity">
    <text evidence="1">Belongs to the oxygen-dependent FAD-linked oxidoreductase family.</text>
</comment>
<reference evidence="7 8" key="1">
    <citation type="journal article" date="2018" name="IMA Fungus">
        <title>IMA Genome-F 10: Nine draft genome sequences of Claviceps purpurea s.lat., including C. arundinis, C. humidiphila, and C. cf. spartinae, pseudomolecules for the pitch canker pathogen Fusarium circinatum, draft genome of Davidsoniella eucalypti, Grosmannia galeiformis, Quambalaria eucalypti, and Teratosphaeria destructans.</title>
        <authorList>
            <person name="Wingfield B.D."/>
            <person name="Liu M."/>
            <person name="Nguyen H.D."/>
            <person name="Lane F.A."/>
            <person name="Morgan S.W."/>
            <person name="De Vos L."/>
            <person name="Wilken P.M."/>
            <person name="Duong T.A."/>
            <person name="Aylward J."/>
            <person name="Coetzee M.P."/>
            <person name="Dadej K."/>
            <person name="De Beer Z.W."/>
            <person name="Findlay W."/>
            <person name="Havenga M."/>
            <person name="Kolarik M."/>
            <person name="Menzies J.G."/>
            <person name="Naidoo K."/>
            <person name="Pochopski O."/>
            <person name="Shoukouhi P."/>
            <person name="Santana Q.C."/>
            <person name="Seifert K.A."/>
            <person name="Soal N."/>
            <person name="Steenkamp E.T."/>
            <person name="Tatham C.T."/>
            <person name="van der Nest M.A."/>
            <person name="Wingfield M.J."/>
        </authorList>
    </citation>
    <scope>NUCLEOTIDE SEQUENCE [LARGE SCALE GENOMIC DNA]</scope>
    <source>
        <strain evidence="7">CMW44962</strain>
    </source>
</reference>
<dbReference type="SUPFAM" id="SSF56176">
    <property type="entry name" value="FAD-binding/transporter-associated domain-like"/>
    <property type="match status" value="1"/>
</dbReference>
<dbReference type="InterPro" id="IPR016167">
    <property type="entry name" value="FAD-bd_PCMH_sub1"/>
</dbReference>
<gene>
    <name evidence="7" type="ORF">Tdes44962_MAKER09591</name>
</gene>
<keyword evidence="8" id="KW-1185">Reference proteome</keyword>
<dbReference type="Gene3D" id="3.30.465.10">
    <property type="match status" value="1"/>
</dbReference>
<dbReference type="Pfam" id="PF01565">
    <property type="entry name" value="FAD_binding_4"/>
    <property type="match status" value="1"/>
</dbReference>
<comment type="caution">
    <text evidence="7">The sequence shown here is derived from an EMBL/GenBank/DDBJ whole genome shotgun (WGS) entry which is preliminary data.</text>
</comment>
<reference evidence="7 8" key="2">
    <citation type="journal article" date="2021" name="Curr. Genet.">
        <title>Genetic response to nitrogen starvation in the aggressive Eucalyptus foliar pathogen Teratosphaeria destructans.</title>
        <authorList>
            <person name="Havenga M."/>
            <person name="Wingfield B.D."/>
            <person name="Wingfield M.J."/>
            <person name="Dreyer L.L."/>
            <person name="Roets F."/>
            <person name="Aylward J."/>
        </authorList>
    </citation>
    <scope>NUCLEOTIDE SEQUENCE [LARGE SCALE GENOMIC DNA]</scope>
    <source>
        <strain evidence="7">CMW44962</strain>
    </source>
</reference>
<dbReference type="PANTHER" id="PTHR42973:SF54">
    <property type="entry name" value="FAD-BINDING PCMH-TYPE DOMAIN-CONTAINING PROTEIN"/>
    <property type="match status" value="1"/>
</dbReference>
<organism evidence="7 8">
    <name type="scientific">Teratosphaeria destructans</name>
    <dbReference type="NCBI Taxonomy" id="418781"/>
    <lineage>
        <taxon>Eukaryota</taxon>
        <taxon>Fungi</taxon>
        <taxon>Dikarya</taxon>
        <taxon>Ascomycota</taxon>
        <taxon>Pezizomycotina</taxon>
        <taxon>Dothideomycetes</taxon>
        <taxon>Dothideomycetidae</taxon>
        <taxon>Mycosphaerellales</taxon>
        <taxon>Teratosphaeriaceae</taxon>
        <taxon>Teratosphaeria</taxon>
    </lineage>
</organism>
<dbReference type="GO" id="GO:0016491">
    <property type="term" value="F:oxidoreductase activity"/>
    <property type="evidence" value="ECO:0007669"/>
    <property type="project" value="UniProtKB-KW"/>
</dbReference>
<feature type="domain" description="FAD-binding PCMH-type" evidence="6">
    <location>
        <begin position="90"/>
        <end position="277"/>
    </location>
</feature>
<dbReference type="InterPro" id="IPR012951">
    <property type="entry name" value="BBE"/>
</dbReference>
<dbReference type="InterPro" id="IPR016166">
    <property type="entry name" value="FAD-bd_PCMH"/>
</dbReference>
<keyword evidence="2" id="KW-0285">Flavoprotein</keyword>
<evidence type="ECO:0000256" key="1">
    <source>
        <dbReference type="ARBA" id="ARBA00005466"/>
    </source>
</evidence>
<dbReference type="InterPro" id="IPR016169">
    <property type="entry name" value="FAD-bd_PCMH_sub2"/>
</dbReference>
<dbReference type="AlphaFoldDB" id="A0A9W7SST0"/>
<dbReference type="Gene3D" id="3.30.43.10">
    <property type="entry name" value="Uridine Diphospho-n-acetylenolpyruvylglucosamine Reductase, domain 2"/>
    <property type="match status" value="1"/>
</dbReference>
<evidence type="ECO:0000259" key="6">
    <source>
        <dbReference type="PROSITE" id="PS51387"/>
    </source>
</evidence>
<dbReference type="InterPro" id="IPR050416">
    <property type="entry name" value="FAD-linked_Oxidoreductase"/>
</dbReference>
<accession>A0A9W7SST0</accession>
<evidence type="ECO:0000313" key="8">
    <source>
        <dbReference type="Proteomes" id="UP001138500"/>
    </source>
</evidence>
<dbReference type="GO" id="GO:0071949">
    <property type="term" value="F:FAD binding"/>
    <property type="evidence" value="ECO:0007669"/>
    <property type="project" value="InterPro"/>
</dbReference>
<keyword evidence="5" id="KW-0732">Signal</keyword>
<dbReference type="PANTHER" id="PTHR42973">
    <property type="entry name" value="BINDING OXIDOREDUCTASE, PUTATIVE (AFU_ORTHOLOGUE AFUA_1G17690)-RELATED"/>
    <property type="match status" value="1"/>
</dbReference>
<dbReference type="OrthoDB" id="2151789at2759"/>
<dbReference type="PROSITE" id="PS51387">
    <property type="entry name" value="FAD_PCMH"/>
    <property type="match status" value="1"/>
</dbReference>
<protein>
    <submittedName>
        <fullName evidence="7">FAD-binding domain-containing</fullName>
    </submittedName>
</protein>
<dbReference type="InterPro" id="IPR036318">
    <property type="entry name" value="FAD-bd_PCMH-like_sf"/>
</dbReference>
<name>A0A9W7SST0_9PEZI</name>
<dbReference type="Proteomes" id="UP001138500">
    <property type="component" value="Unassembled WGS sequence"/>
</dbReference>
<dbReference type="InterPro" id="IPR006094">
    <property type="entry name" value="Oxid_FAD_bind_N"/>
</dbReference>
<feature type="chain" id="PRO_5040922891" evidence="5">
    <location>
        <begin position="25"/>
        <end position="562"/>
    </location>
</feature>
<evidence type="ECO:0000313" key="7">
    <source>
        <dbReference type="EMBL" id="KAH9827862.1"/>
    </source>
</evidence>
<sequence>MRAISSSLADLCCASSILLTLASAKTAWQQRTYEAAVPSQPVTAFNIAKYTTKADALAALVAALGNTSSIAYPGDLEYGLSNARVWTAQRKENPDAIVFPTTPEEVSIVMQFYSSVKDLWDDGFAVMGGGHADYGGAQSPSVIIDLVHISTTSIVYQPLVASDNLSSTEYAILKLGGGAEAGSVYDALEGSGWAFLGPRAASIGVGGFLLGGGIAFQTNKYGVGNDNLLGLEVVLLDGTIVYANAENSYSDLFWAATGGGWLGFGVVTHFYVQAYPDPGDVYVGTVAWSEDKAAEVFSKAAAWWETNTDPDAFPALLYYLKDPTDLAALVPLRNRRFTLQLNALYYGGSWAKFNALFGTFYEHADQIVFTKYDLRTLDQYLLTNYPYGHHRLFYGKSHTNSTPELYNNTFSIYKETVQGMIARGEDPGHTLWVDEYVFPNWNGVGPEKDTDTAWPHSTSAHITLTSGEWSLDSTTEYLYSRDKEMMSYLRDFQTGLNEPTIYDYPNYIAPHSVTEEVWSAENFQRLLEIKEKYDPECLFSRGRVPATSACVRKGVANTFLSS</sequence>
<dbReference type="Gene3D" id="3.40.462.20">
    <property type="match status" value="1"/>
</dbReference>
<feature type="signal peptide" evidence="5">
    <location>
        <begin position="1"/>
        <end position="24"/>
    </location>
</feature>
<evidence type="ECO:0000256" key="2">
    <source>
        <dbReference type="ARBA" id="ARBA00022630"/>
    </source>
</evidence>
<keyword evidence="3" id="KW-0274">FAD</keyword>
<evidence type="ECO:0000256" key="5">
    <source>
        <dbReference type="SAM" id="SignalP"/>
    </source>
</evidence>
<dbReference type="Pfam" id="PF08031">
    <property type="entry name" value="BBE"/>
    <property type="match status" value="1"/>
</dbReference>
<keyword evidence="4" id="KW-0560">Oxidoreductase</keyword>